<dbReference type="GO" id="GO:0008270">
    <property type="term" value="F:zinc ion binding"/>
    <property type="evidence" value="ECO:0007669"/>
    <property type="project" value="UniProtKB-KW"/>
</dbReference>
<keyword evidence="3" id="KW-0503">Monooxygenase</keyword>
<feature type="repeat" description="NHL" evidence="2">
    <location>
        <begin position="173"/>
        <end position="214"/>
    </location>
</feature>
<dbReference type="RefSeq" id="WP_007570152.1">
    <property type="nucleotide sequence ID" value="NZ_AGUD01000011.1"/>
</dbReference>
<dbReference type="PANTHER" id="PTHR24104">
    <property type="entry name" value="E3 UBIQUITIN-PROTEIN LIGASE NHLRC1-RELATED"/>
    <property type="match status" value="1"/>
</dbReference>
<dbReference type="CDD" id="cd05819">
    <property type="entry name" value="NHL"/>
    <property type="match status" value="1"/>
</dbReference>
<organism evidence="3 4">
    <name type="scientific">Patulibacter medicamentivorans</name>
    <dbReference type="NCBI Taxonomy" id="1097667"/>
    <lineage>
        <taxon>Bacteria</taxon>
        <taxon>Bacillati</taxon>
        <taxon>Actinomycetota</taxon>
        <taxon>Thermoleophilia</taxon>
        <taxon>Solirubrobacterales</taxon>
        <taxon>Patulibacteraceae</taxon>
        <taxon>Patulibacter</taxon>
    </lineage>
</organism>
<sequence length="323" mass="35124">MTWREDWVAPDAALYGDDAWAHHDLAVTADQRLVGFRSGGDRFWSLDADGRFAEEWASDLHEGHGLTLAGPAGAEELWVADPGITFARDAEGVHDAVLSRVHGRVVAFDLAGNRIAELPTPGWPAYDAGETYRPTTVVVDDAGDGSVWVADGYGAELVHRVTREGELLRTLSGVEGAGRFDCPHGLLIDRRRPDDPQLYVTDRGNDRIVVYDLDGNFLRAIVEGLRAPSGLAVRGDDLVVAELGARLTILDRDDRVVERIGDDPRATARPGWPNALDADGRTVRPELRPGSFNSPHGLAVDAAGRIYVAEWVLGGRMVRVERG</sequence>
<evidence type="ECO:0000313" key="4">
    <source>
        <dbReference type="Proteomes" id="UP000005143"/>
    </source>
</evidence>
<gene>
    <name evidence="3" type="ORF">PAI11_03220</name>
</gene>
<dbReference type="Pfam" id="PF01436">
    <property type="entry name" value="NHL"/>
    <property type="match status" value="1"/>
</dbReference>
<dbReference type="EMBL" id="AGUD01000011">
    <property type="protein sequence ID" value="EHN12748.1"/>
    <property type="molecule type" value="Genomic_DNA"/>
</dbReference>
<protein>
    <submittedName>
        <fullName evidence="3">Peptidylglycinee monooxygenase-like protein</fullName>
    </submittedName>
</protein>
<evidence type="ECO:0000256" key="1">
    <source>
        <dbReference type="ARBA" id="ARBA00022737"/>
    </source>
</evidence>
<name>H0E0L4_9ACTN</name>
<dbReference type="PANTHER" id="PTHR24104:SF25">
    <property type="entry name" value="PROTEIN LIN-41"/>
    <property type="match status" value="1"/>
</dbReference>
<dbReference type="AlphaFoldDB" id="H0E0L4"/>
<dbReference type="Gene3D" id="2.120.10.30">
    <property type="entry name" value="TolB, C-terminal domain"/>
    <property type="match status" value="2"/>
</dbReference>
<dbReference type="InterPro" id="IPR011042">
    <property type="entry name" value="6-blade_b-propeller_TolB-like"/>
</dbReference>
<reference evidence="3 4" key="1">
    <citation type="journal article" date="2013" name="Biodegradation">
        <title>Quantitative proteomic analysis of ibuprofen-degrading Patulibacter sp. strain I11.</title>
        <authorList>
            <person name="Almeida B."/>
            <person name="Kjeldal H."/>
            <person name="Lolas I."/>
            <person name="Knudsen A.D."/>
            <person name="Carvalho G."/>
            <person name="Nielsen K.L."/>
            <person name="Barreto Crespo M.T."/>
            <person name="Stensballe A."/>
            <person name="Nielsen J.L."/>
        </authorList>
    </citation>
    <scope>NUCLEOTIDE SEQUENCE [LARGE SCALE GENOMIC DNA]</scope>
    <source>
        <strain evidence="3 4">I11</strain>
    </source>
</reference>
<dbReference type="PATRIC" id="fig|1097667.3.peg.320"/>
<accession>H0E0L4</accession>
<evidence type="ECO:0000256" key="2">
    <source>
        <dbReference type="PROSITE-ProRule" id="PRU00504"/>
    </source>
</evidence>
<keyword evidence="1" id="KW-0677">Repeat</keyword>
<proteinExistence type="predicted"/>
<dbReference type="SUPFAM" id="SSF63829">
    <property type="entry name" value="Calcium-dependent phosphotriesterase"/>
    <property type="match status" value="1"/>
</dbReference>
<dbReference type="PROSITE" id="PS51125">
    <property type="entry name" value="NHL"/>
    <property type="match status" value="1"/>
</dbReference>
<dbReference type="GO" id="GO:0004497">
    <property type="term" value="F:monooxygenase activity"/>
    <property type="evidence" value="ECO:0007669"/>
    <property type="project" value="UniProtKB-KW"/>
</dbReference>
<dbReference type="Proteomes" id="UP000005143">
    <property type="component" value="Unassembled WGS sequence"/>
</dbReference>
<keyword evidence="4" id="KW-1185">Reference proteome</keyword>
<keyword evidence="3" id="KW-0560">Oxidoreductase</keyword>
<dbReference type="InterPro" id="IPR050952">
    <property type="entry name" value="TRIM-NHL_E3_ligases"/>
</dbReference>
<dbReference type="OrthoDB" id="9762443at2"/>
<evidence type="ECO:0000313" key="3">
    <source>
        <dbReference type="EMBL" id="EHN12748.1"/>
    </source>
</evidence>
<dbReference type="InterPro" id="IPR001258">
    <property type="entry name" value="NHL_repeat"/>
</dbReference>
<comment type="caution">
    <text evidence="3">The sequence shown here is derived from an EMBL/GenBank/DDBJ whole genome shotgun (WGS) entry which is preliminary data.</text>
</comment>